<keyword evidence="1" id="KW-0472">Membrane</keyword>
<evidence type="ECO:0000313" key="3">
    <source>
        <dbReference type="Proteomes" id="UP001432027"/>
    </source>
</evidence>
<dbReference type="EMBL" id="BTSX01000003">
    <property type="protein sequence ID" value="GMS88948.1"/>
    <property type="molecule type" value="Genomic_DNA"/>
</dbReference>
<evidence type="ECO:0000256" key="1">
    <source>
        <dbReference type="SAM" id="Phobius"/>
    </source>
</evidence>
<gene>
    <name evidence="2" type="ORF">PENTCL1PPCAC_11123</name>
</gene>
<protein>
    <submittedName>
        <fullName evidence="2">Uncharacterized protein</fullName>
    </submittedName>
</protein>
<sequence length="86" mass="10155">QFQFHFLAIVLFCSWTGYLMIAYWTQKKLICSMPSPFHGDALEWWSQSINFVNIVSALLYFITWRVLRKREVSETSKKVFTSIAVV</sequence>
<accession>A0AAV5T7Z7</accession>
<dbReference type="PANTHER" id="PTHR23360">
    <property type="entry name" value="G-PROTEIN COUPLED RECEPTORS FAMILY 1 PROFILE DOMAIN-CONTAINING PROTEIN-RELATED"/>
    <property type="match status" value="1"/>
</dbReference>
<dbReference type="Proteomes" id="UP001432027">
    <property type="component" value="Unassembled WGS sequence"/>
</dbReference>
<name>A0AAV5T7Z7_9BILA</name>
<proteinExistence type="predicted"/>
<keyword evidence="1" id="KW-1133">Transmembrane helix</keyword>
<dbReference type="InterPro" id="IPR019424">
    <property type="entry name" value="7TM_GPCR_Srsx"/>
</dbReference>
<organism evidence="2 3">
    <name type="scientific">Pristionchus entomophagus</name>
    <dbReference type="NCBI Taxonomy" id="358040"/>
    <lineage>
        <taxon>Eukaryota</taxon>
        <taxon>Metazoa</taxon>
        <taxon>Ecdysozoa</taxon>
        <taxon>Nematoda</taxon>
        <taxon>Chromadorea</taxon>
        <taxon>Rhabditida</taxon>
        <taxon>Rhabditina</taxon>
        <taxon>Diplogasteromorpha</taxon>
        <taxon>Diplogasteroidea</taxon>
        <taxon>Neodiplogasteridae</taxon>
        <taxon>Pristionchus</taxon>
    </lineage>
</organism>
<comment type="caution">
    <text evidence="2">The sequence shown here is derived from an EMBL/GenBank/DDBJ whole genome shotgun (WGS) entry which is preliminary data.</text>
</comment>
<dbReference type="Pfam" id="PF10320">
    <property type="entry name" value="7TM_GPCR_Srsx"/>
    <property type="match status" value="1"/>
</dbReference>
<dbReference type="AlphaFoldDB" id="A0AAV5T7Z7"/>
<dbReference type="InterPro" id="IPR047130">
    <property type="entry name" value="7TM_GPCR_Srsx_nematod"/>
</dbReference>
<dbReference type="PANTHER" id="PTHR23360:SF5">
    <property type="entry name" value="G-PROTEIN COUPLED RECEPTORS FAMILY 1 PROFILE DOMAIN-CONTAINING PROTEIN"/>
    <property type="match status" value="1"/>
</dbReference>
<keyword evidence="3" id="KW-1185">Reference proteome</keyword>
<feature type="non-terminal residue" evidence="2">
    <location>
        <position position="1"/>
    </location>
</feature>
<feature type="transmembrane region" description="Helical" evidence="1">
    <location>
        <begin position="44"/>
        <end position="67"/>
    </location>
</feature>
<keyword evidence="1" id="KW-0812">Transmembrane</keyword>
<evidence type="ECO:0000313" key="2">
    <source>
        <dbReference type="EMBL" id="GMS88948.1"/>
    </source>
</evidence>
<feature type="non-terminal residue" evidence="2">
    <location>
        <position position="86"/>
    </location>
</feature>
<reference evidence="2" key="1">
    <citation type="submission" date="2023-10" db="EMBL/GenBank/DDBJ databases">
        <title>Genome assembly of Pristionchus species.</title>
        <authorList>
            <person name="Yoshida K."/>
            <person name="Sommer R.J."/>
        </authorList>
    </citation>
    <scope>NUCLEOTIDE SEQUENCE</scope>
    <source>
        <strain evidence="2">RS0144</strain>
    </source>
</reference>
<feature type="transmembrane region" description="Helical" evidence="1">
    <location>
        <begin position="7"/>
        <end position="24"/>
    </location>
</feature>